<sequence length="216" mass="23524">MKRGCMSASSNISMLAFKLVYVALSRCTHLGGLYLTNALGDHSFYHREDNPDSAMTDEFRRLENHRLQTVTGRYLDALRREEQRERRRHAFTLALLNVRSLRAHALDVARDPVLQEVDVLCLTETWNNNKQEGGQEARGEGVVGEQGFAPVVRARAVDALAVPVASTSTTETCGGEEGWSVTAGVTPTRAANTPASPPCATTPTVTVTAKTTARSP</sequence>
<protein>
    <submittedName>
        <fullName evidence="1">Uncharacterized protein</fullName>
    </submittedName>
</protein>
<keyword evidence="2" id="KW-1185">Reference proteome</keyword>
<evidence type="ECO:0000313" key="2">
    <source>
        <dbReference type="Proteomes" id="UP000821865"/>
    </source>
</evidence>
<comment type="caution">
    <text evidence="1">The sequence shown here is derived from an EMBL/GenBank/DDBJ whole genome shotgun (WGS) entry which is preliminary data.</text>
</comment>
<dbReference type="EMBL" id="CM023472">
    <property type="protein sequence ID" value="KAH7958420.1"/>
    <property type="molecule type" value="Genomic_DNA"/>
</dbReference>
<name>A0ACB8D1U9_DERSI</name>
<dbReference type="Proteomes" id="UP000821865">
    <property type="component" value="Chromosome 3"/>
</dbReference>
<accession>A0ACB8D1U9</accession>
<evidence type="ECO:0000313" key="1">
    <source>
        <dbReference type="EMBL" id="KAH7958420.1"/>
    </source>
</evidence>
<gene>
    <name evidence="1" type="ORF">HPB49_001408</name>
</gene>
<reference evidence="1" key="1">
    <citation type="submission" date="2020-05" db="EMBL/GenBank/DDBJ databases">
        <title>Large-scale comparative analyses of tick genomes elucidate their genetic diversity and vector capacities.</title>
        <authorList>
            <person name="Jia N."/>
            <person name="Wang J."/>
            <person name="Shi W."/>
            <person name="Du L."/>
            <person name="Sun Y."/>
            <person name="Zhan W."/>
            <person name="Jiang J."/>
            <person name="Wang Q."/>
            <person name="Zhang B."/>
            <person name="Ji P."/>
            <person name="Sakyi L.B."/>
            <person name="Cui X."/>
            <person name="Yuan T."/>
            <person name="Jiang B."/>
            <person name="Yang W."/>
            <person name="Lam T.T.-Y."/>
            <person name="Chang Q."/>
            <person name="Ding S."/>
            <person name="Wang X."/>
            <person name="Zhu J."/>
            <person name="Ruan X."/>
            <person name="Zhao L."/>
            <person name="Wei J."/>
            <person name="Que T."/>
            <person name="Du C."/>
            <person name="Cheng J."/>
            <person name="Dai P."/>
            <person name="Han X."/>
            <person name="Huang E."/>
            <person name="Gao Y."/>
            <person name="Liu J."/>
            <person name="Shao H."/>
            <person name="Ye R."/>
            <person name="Li L."/>
            <person name="Wei W."/>
            <person name="Wang X."/>
            <person name="Wang C."/>
            <person name="Yang T."/>
            <person name="Huo Q."/>
            <person name="Li W."/>
            <person name="Guo W."/>
            <person name="Chen H."/>
            <person name="Zhou L."/>
            <person name="Ni X."/>
            <person name="Tian J."/>
            <person name="Zhou Y."/>
            <person name="Sheng Y."/>
            <person name="Liu T."/>
            <person name="Pan Y."/>
            <person name="Xia L."/>
            <person name="Li J."/>
            <person name="Zhao F."/>
            <person name="Cao W."/>
        </authorList>
    </citation>
    <scope>NUCLEOTIDE SEQUENCE</scope>
    <source>
        <strain evidence="1">Dsil-2018</strain>
    </source>
</reference>
<proteinExistence type="predicted"/>
<organism evidence="1 2">
    <name type="scientific">Dermacentor silvarum</name>
    <name type="common">Tick</name>
    <dbReference type="NCBI Taxonomy" id="543639"/>
    <lineage>
        <taxon>Eukaryota</taxon>
        <taxon>Metazoa</taxon>
        <taxon>Ecdysozoa</taxon>
        <taxon>Arthropoda</taxon>
        <taxon>Chelicerata</taxon>
        <taxon>Arachnida</taxon>
        <taxon>Acari</taxon>
        <taxon>Parasitiformes</taxon>
        <taxon>Ixodida</taxon>
        <taxon>Ixodoidea</taxon>
        <taxon>Ixodidae</taxon>
        <taxon>Rhipicephalinae</taxon>
        <taxon>Dermacentor</taxon>
    </lineage>
</organism>